<protein>
    <submittedName>
        <fullName evidence="2">Uncharacterized protein</fullName>
    </submittedName>
</protein>
<evidence type="ECO:0000313" key="2">
    <source>
        <dbReference type="EMBL" id="PSJ29712.1"/>
    </source>
</evidence>
<name>A0A9X7JTR9_9ACTN</name>
<evidence type="ECO:0000256" key="1">
    <source>
        <dbReference type="SAM" id="MobiDB-lite"/>
    </source>
</evidence>
<dbReference type="Proteomes" id="UP000242427">
    <property type="component" value="Unassembled WGS sequence"/>
</dbReference>
<feature type="compositionally biased region" description="Pro residues" evidence="1">
    <location>
        <begin position="36"/>
        <end position="48"/>
    </location>
</feature>
<dbReference type="AlphaFoldDB" id="A0A9X7JTR9"/>
<proteinExistence type="predicted"/>
<organism evidence="2 3">
    <name type="scientific">Streptosporangium nondiastaticum</name>
    <dbReference type="NCBI Taxonomy" id="35764"/>
    <lineage>
        <taxon>Bacteria</taxon>
        <taxon>Bacillati</taxon>
        <taxon>Actinomycetota</taxon>
        <taxon>Actinomycetes</taxon>
        <taxon>Streptosporangiales</taxon>
        <taxon>Streptosporangiaceae</taxon>
        <taxon>Streptosporangium</taxon>
    </lineage>
</organism>
<accession>A0A9X7JTR9</accession>
<dbReference type="EMBL" id="PXWG01000007">
    <property type="protein sequence ID" value="PSJ29712.1"/>
    <property type="molecule type" value="Genomic_DNA"/>
</dbReference>
<sequence length="101" mass="10660">MPLLPPLPLPLPVVDPVPVFACLPVSDSPGDREGPPPRPRGVPDDVVPPPLLRNGLPDARCDAALVRSDVWSLLFHGCQIANPTTSSATSDQAPAAFEAYF</sequence>
<evidence type="ECO:0000313" key="3">
    <source>
        <dbReference type="Proteomes" id="UP000242427"/>
    </source>
</evidence>
<reference evidence="2 3" key="1">
    <citation type="submission" date="2018-03" db="EMBL/GenBank/DDBJ databases">
        <title>Chitinolytic properties of Streptosporangium nondiastaticum TBG75A20.</title>
        <authorList>
            <person name="Gayathri V."/>
            <person name="Shiburaj S."/>
        </authorList>
    </citation>
    <scope>NUCLEOTIDE SEQUENCE [LARGE SCALE GENOMIC DNA]</scope>
    <source>
        <strain evidence="2 3">TBG75A20</strain>
    </source>
</reference>
<dbReference type="RefSeq" id="WP_106674644.1">
    <property type="nucleotide sequence ID" value="NZ_PXWG01000007.1"/>
</dbReference>
<comment type="caution">
    <text evidence="2">The sequence shown here is derived from an EMBL/GenBank/DDBJ whole genome shotgun (WGS) entry which is preliminary data.</text>
</comment>
<keyword evidence="3" id="KW-1185">Reference proteome</keyword>
<gene>
    <name evidence="2" type="ORF">B7P34_05480</name>
</gene>
<feature type="region of interest" description="Disordered" evidence="1">
    <location>
        <begin position="25"/>
        <end position="48"/>
    </location>
</feature>